<dbReference type="PANTHER" id="PTHR42885">
    <property type="entry name" value="HISTIDINOL-PHOSPHATE AMINOTRANSFERASE-RELATED"/>
    <property type="match status" value="1"/>
</dbReference>
<proteinExistence type="predicted"/>
<dbReference type="Pfam" id="PF00155">
    <property type="entry name" value="Aminotran_1_2"/>
    <property type="match status" value="1"/>
</dbReference>
<protein>
    <submittedName>
        <fullName evidence="4">Threonine-phosphate decarboxylase</fullName>
        <ecNumber evidence="4">4.1.1.81</ecNumber>
    </submittedName>
</protein>
<dbReference type="RefSeq" id="WP_149430445.1">
    <property type="nucleotide sequence ID" value="NZ_VLNY01000004.1"/>
</dbReference>
<keyword evidence="4" id="KW-0456">Lyase</keyword>
<dbReference type="CDD" id="cd00609">
    <property type="entry name" value="AAT_like"/>
    <property type="match status" value="1"/>
</dbReference>
<dbReference type="AlphaFoldDB" id="A0A5A7SB87"/>
<dbReference type="Gene3D" id="3.40.640.10">
    <property type="entry name" value="Type I PLP-dependent aspartate aminotransferase-like (Major domain)"/>
    <property type="match status" value="1"/>
</dbReference>
<sequence>MECLRHHGDVDAAPGLLDFAVNVARIAPPEWLQRRLAGRLATLGRYPSAAEDLAVRERVGARHGRSADEVLLLAGGAEGFALLPRLEPALAALIQPSFTEPEVALREAGVPIEQVLLPPPYALDPNLVPDAADLVIVGNPTNPTSVLHHADSILAMRRPGRIVVVDEAFADACPGETESVAGRSLPDVLVLRSLTKTWSLAGLRCGYVLGPQDLLRRLQVGRAHWPIGSLQLEAIAACCTPEAAALAADRAQQLASDRAAMIDLLRDAGFDVALPAAAPFLLLRVDNGEIVRKELREKGIAVRRCDTFRGLGPDHLRVAVRGTVEATQLVAAMIEVAGT</sequence>
<dbReference type="EC" id="4.1.1.81" evidence="4"/>
<evidence type="ECO:0000313" key="4">
    <source>
        <dbReference type="EMBL" id="KAA0023186.1"/>
    </source>
</evidence>
<name>A0A5A7SB87_9NOCA</name>
<dbReference type="SUPFAM" id="SSF53383">
    <property type="entry name" value="PLP-dependent transferases"/>
    <property type="match status" value="1"/>
</dbReference>
<dbReference type="EMBL" id="VLNY01000004">
    <property type="protein sequence ID" value="KAA0023186.1"/>
    <property type="molecule type" value="Genomic_DNA"/>
</dbReference>
<dbReference type="Gene3D" id="3.90.1150.10">
    <property type="entry name" value="Aspartate Aminotransferase, domain 1"/>
    <property type="match status" value="1"/>
</dbReference>
<dbReference type="InterPro" id="IPR015422">
    <property type="entry name" value="PyrdxlP-dep_Trfase_small"/>
</dbReference>
<keyword evidence="5" id="KW-1185">Reference proteome</keyword>
<organism evidence="4 5">
    <name type="scientific">Antrihabitans cavernicola</name>
    <dbReference type="NCBI Taxonomy" id="2495913"/>
    <lineage>
        <taxon>Bacteria</taxon>
        <taxon>Bacillati</taxon>
        <taxon>Actinomycetota</taxon>
        <taxon>Actinomycetes</taxon>
        <taxon>Mycobacteriales</taxon>
        <taxon>Nocardiaceae</taxon>
        <taxon>Antrihabitans</taxon>
    </lineage>
</organism>
<dbReference type="NCBIfam" id="NF005915">
    <property type="entry name" value="PRK07908.1"/>
    <property type="match status" value="1"/>
</dbReference>
<dbReference type="InterPro" id="IPR015424">
    <property type="entry name" value="PyrdxlP-dep_Trfase"/>
</dbReference>
<dbReference type="PANTHER" id="PTHR42885:SF1">
    <property type="entry name" value="THREONINE-PHOSPHATE DECARBOXYLASE"/>
    <property type="match status" value="1"/>
</dbReference>
<feature type="domain" description="Aminotransferase class I/classII large" evidence="3">
    <location>
        <begin position="17"/>
        <end position="328"/>
    </location>
</feature>
<dbReference type="OrthoDB" id="3401872at2"/>
<dbReference type="InterPro" id="IPR015421">
    <property type="entry name" value="PyrdxlP-dep_Trfase_major"/>
</dbReference>
<evidence type="ECO:0000313" key="5">
    <source>
        <dbReference type="Proteomes" id="UP000322244"/>
    </source>
</evidence>
<evidence type="ECO:0000256" key="2">
    <source>
        <dbReference type="ARBA" id="ARBA00022898"/>
    </source>
</evidence>
<comment type="caution">
    <text evidence="4">The sequence shown here is derived from an EMBL/GenBank/DDBJ whole genome shotgun (WGS) entry which is preliminary data.</text>
</comment>
<evidence type="ECO:0000259" key="3">
    <source>
        <dbReference type="Pfam" id="PF00155"/>
    </source>
</evidence>
<reference evidence="4 5" key="1">
    <citation type="submission" date="2019-07" db="EMBL/GenBank/DDBJ databases">
        <title>Rhodococcus cavernicolus sp. nov., isolated from a cave.</title>
        <authorList>
            <person name="Lee S.D."/>
        </authorList>
    </citation>
    <scope>NUCLEOTIDE SEQUENCE [LARGE SCALE GENOMIC DNA]</scope>
    <source>
        <strain evidence="4 5">C1-24</strain>
    </source>
</reference>
<gene>
    <name evidence="4" type="ORF">FOY51_11250</name>
</gene>
<dbReference type="GO" id="GO:0030170">
    <property type="term" value="F:pyridoxal phosphate binding"/>
    <property type="evidence" value="ECO:0007669"/>
    <property type="project" value="InterPro"/>
</dbReference>
<dbReference type="InterPro" id="IPR004839">
    <property type="entry name" value="Aminotransferase_I/II_large"/>
</dbReference>
<accession>A0A5A7SB87</accession>
<keyword evidence="2" id="KW-0663">Pyridoxal phosphate</keyword>
<dbReference type="GO" id="GO:0048472">
    <property type="term" value="F:threonine-phosphate decarboxylase activity"/>
    <property type="evidence" value="ECO:0007669"/>
    <property type="project" value="UniProtKB-EC"/>
</dbReference>
<dbReference type="Proteomes" id="UP000322244">
    <property type="component" value="Unassembled WGS sequence"/>
</dbReference>
<comment type="cofactor">
    <cofactor evidence="1">
        <name>pyridoxal 5'-phosphate</name>
        <dbReference type="ChEBI" id="CHEBI:597326"/>
    </cofactor>
</comment>
<evidence type="ECO:0000256" key="1">
    <source>
        <dbReference type="ARBA" id="ARBA00001933"/>
    </source>
</evidence>